<dbReference type="RefSeq" id="WP_165796339.1">
    <property type="nucleotide sequence ID" value="NZ_FXEG02000002.1"/>
</dbReference>
<keyword evidence="1" id="KW-1133">Transmembrane helix</keyword>
<dbReference type="NCBIfam" id="NF038012">
    <property type="entry name" value="DMT_1"/>
    <property type="match status" value="1"/>
</dbReference>
<reference evidence="2" key="1">
    <citation type="submission" date="2018-01" db="EMBL/GenBank/DDBJ databases">
        <authorList>
            <consortium name="Urmite Genomes"/>
        </authorList>
    </citation>
    <scope>NUCLEOTIDE SEQUENCE [LARGE SCALE GENOMIC DNA]</scope>
    <source>
        <strain evidence="2">AFP003</strain>
    </source>
</reference>
<feature type="transmembrane region" description="Helical" evidence="1">
    <location>
        <begin position="260"/>
        <end position="277"/>
    </location>
</feature>
<organism evidence="2 3">
    <name type="scientific">Mycobacterium ahvazicum</name>
    <dbReference type="NCBI Taxonomy" id="1964395"/>
    <lineage>
        <taxon>Bacteria</taxon>
        <taxon>Bacillati</taxon>
        <taxon>Actinomycetota</taxon>
        <taxon>Actinomycetes</taxon>
        <taxon>Mycobacteriales</taxon>
        <taxon>Mycobacteriaceae</taxon>
        <taxon>Mycobacterium</taxon>
        <taxon>Mycobacterium simiae complex</taxon>
    </lineage>
</organism>
<evidence type="ECO:0008006" key="4">
    <source>
        <dbReference type="Google" id="ProtNLM"/>
    </source>
</evidence>
<dbReference type="AlphaFoldDB" id="A0A2K4Y8W7"/>
<gene>
    <name evidence="2" type="ORF">MAAFP003_1901</name>
</gene>
<feature type="transmembrane region" description="Helical" evidence="1">
    <location>
        <begin position="193"/>
        <end position="215"/>
    </location>
</feature>
<evidence type="ECO:0000256" key="1">
    <source>
        <dbReference type="SAM" id="Phobius"/>
    </source>
</evidence>
<keyword evidence="1" id="KW-0812">Transmembrane</keyword>
<feature type="transmembrane region" description="Helical" evidence="1">
    <location>
        <begin position="135"/>
        <end position="155"/>
    </location>
</feature>
<name>A0A2K4Y8W7_9MYCO</name>
<feature type="transmembrane region" description="Helical" evidence="1">
    <location>
        <begin position="72"/>
        <end position="94"/>
    </location>
</feature>
<evidence type="ECO:0000313" key="3">
    <source>
        <dbReference type="Proteomes" id="UP000236318"/>
    </source>
</evidence>
<sequence>MEKTDIAVLLALLAAFASALGNVVRQRSAQEITDKPVGHLELFRMSVRDGKWWLGAGGAIANYALQAAALTLGSVMLVTSLQVTALLFALPIYARMTRRAVTRWEWTWALLLAAALAVVVVVGDPDPGASRGSVQTWLVVALVMGPALVFCVWGARKWPGSVAAVLLAIVAGSSLALFAVLTKAVVVIVGDGVGALLTAPEFYAWIAAALAGMIFQQSSFRAGSLTASLPTSVVAKPVVGSILGMAVLGEYLDCNGTAKVVLAVGVVVVVVATVALARGEAATMSSSFAEKLAKKALRRSGEVRLAEAECRS</sequence>
<comment type="caution">
    <text evidence="2">The sequence shown here is derived from an EMBL/GenBank/DDBJ whole genome shotgun (WGS) entry which is preliminary data.</text>
</comment>
<dbReference type="EMBL" id="FXEG02000002">
    <property type="protein sequence ID" value="SOX53231.1"/>
    <property type="molecule type" value="Genomic_DNA"/>
</dbReference>
<keyword evidence="3" id="KW-1185">Reference proteome</keyword>
<feature type="transmembrane region" description="Helical" evidence="1">
    <location>
        <begin position="106"/>
        <end position="123"/>
    </location>
</feature>
<feature type="transmembrane region" description="Helical" evidence="1">
    <location>
        <begin position="162"/>
        <end position="181"/>
    </location>
</feature>
<evidence type="ECO:0000313" key="2">
    <source>
        <dbReference type="EMBL" id="SOX53231.1"/>
    </source>
</evidence>
<dbReference type="PANTHER" id="PTHR40761:SF1">
    <property type="entry name" value="CONSERVED INTEGRAL MEMBRANE ALANINE VALINE AND LEUCINE RICH PROTEIN-RELATED"/>
    <property type="match status" value="1"/>
</dbReference>
<keyword evidence="1" id="KW-0472">Membrane</keyword>
<dbReference type="PANTHER" id="PTHR40761">
    <property type="entry name" value="CONSERVED INTEGRAL MEMBRANE ALANINE VALINE AND LEUCINE RICH PROTEIN-RELATED"/>
    <property type="match status" value="1"/>
</dbReference>
<protein>
    <recommendedName>
        <fullName evidence="4">Dehydrogenase</fullName>
    </recommendedName>
</protein>
<accession>A0A2K4Y8W7</accession>
<dbReference type="Proteomes" id="UP000236318">
    <property type="component" value="Unassembled WGS sequence"/>
</dbReference>
<proteinExistence type="predicted"/>